<accession>A0A4Y6UQ30</accession>
<keyword evidence="2" id="KW-0805">Transcription regulation</keyword>
<name>A0A4Y6UQ30_SACBS</name>
<dbReference type="InterPro" id="IPR036390">
    <property type="entry name" value="WH_DNA-bd_sf"/>
</dbReference>
<protein>
    <submittedName>
        <fullName evidence="6">LysR family transcriptional regulator</fullName>
    </submittedName>
</protein>
<evidence type="ECO:0000256" key="3">
    <source>
        <dbReference type="ARBA" id="ARBA00023125"/>
    </source>
</evidence>
<dbReference type="EMBL" id="CP041217">
    <property type="protein sequence ID" value="QDH19742.1"/>
    <property type="molecule type" value="Genomic_DNA"/>
</dbReference>
<dbReference type="Gene3D" id="1.10.10.10">
    <property type="entry name" value="Winged helix-like DNA-binding domain superfamily/Winged helix DNA-binding domain"/>
    <property type="match status" value="1"/>
</dbReference>
<evidence type="ECO:0000259" key="5">
    <source>
        <dbReference type="PROSITE" id="PS50931"/>
    </source>
</evidence>
<dbReference type="InterPro" id="IPR036388">
    <property type="entry name" value="WH-like_DNA-bd_sf"/>
</dbReference>
<keyword evidence="7" id="KW-1185">Reference proteome</keyword>
<evidence type="ECO:0000256" key="4">
    <source>
        <dbReference type="ARBA" id="ARBA00023163"/>
    </source>
</evidence>
<organism evidence="6 7">
    <name type="scientific">Saccharibacillus brassicae</name>
    <dbReference type="NCBI Taxonomy" id="2583377"/>
    <lineage>
        <taxon>Bacteria</taxon>
        <taxon>Bacillati</taxon>
        <taxon>Bacillota</taxon>
        <taxon>Bacilli</taxon>
        <taxon>Bacillales</taxon>
        <taxon>Paenibacillaceae</taxon>
        <taxon>Saccharibacillus</taxon>
    </lineage>
</organism>
<keyword evidence="3" id="KW-0238">DNA-binding</keyword>
<dbReference type="Gene3D" id="3.40.190.290">
    <property type="match status" value="1"/>
</dbReference>
<dbReference type="PRINTS" id="PR00039">
    <property type="entry name" value="HTHLYSR"/>
</dbReference>
<dbReference type="GO" id="GO:0003700">
    <property type="term" value="F:DNA-binding transcription factor activity"/>
    <property type="evidence" value="ECO:0007669"/>
    <property type="project" value="InterPro"/>
</dbReference>
<keyword evidence="4" id="KW-0804">Transcription</keyword>
<dbReference type="PANTHER" id="PTHR30126">
    <property type="entry name" value="HTH-TYPE TRANSCRIPTIONAL REGULATOR"/>
    <property type="match status" value="1"/>
</dbReference>
<evidence type="ECO:0000256" key="1">
    <source>
        <dbReference type="ARBA" id="ARBA00009437"/>
    </source>
</evidence>
<dbReference type="AlphaFoldDB" id="A0A4Y6UQ30"/>
<dbReference type="PROSITE" id="PS50931">
    <property type="entry name" value="HTH_LYSR"/>
    <property type="match status" value="1"/>
</dbReference>
<dbReference type="GO" id="GO:0000976">
    <property type="term" value="F:transcription cis-regulatory region binding"/>
    <property type="evidence" value="ECO:0007669"/>
    <property type="project" value="TreeGrafter"/>
</dbReference>
<feature type="domain" description="HTH lysR-type" evidence="5">
    <location>
        <begin position="3"/>
        <end position="60"/>
    </location>
</feature>
<evidence type="ECO:0000256" key="2">
    <source>
        <dbReference type="ARBA" id="ARBA00023015"/>
    </source>
</evidence>
<evidence type="ECO:0000313" key="6">
    <source>
        <dbReference type="EMBL" id="QDH19742.1"/>
    </source>
</evidence>
<dbReference type="RefSeq" id="WP_141446130.1">
    <property type="nucleotide sequence ID" value="NZ_CP041217.1"/>
</dbReference>
<comment type="similarity">
    <text evidence="1">Belongs to the LysR transcriptional regulatory family.</text>
</comment>
<dbReference type="PANTHER" id="PTHR30126:SF39">
    <property type="entry name" value="HTH-TYPE TRANSCRIPTIONAL REGULATOR CYSL"/>
    <property type="match status" value="1"/>
</dbReference>
<dbReference type="SUPFAM" id="SSF53850">
    <property type="entry name" value="Periplasmic binding protein-like II"/>
    <property type="match status" value="1"/>
</dbReference>
<dbReference type="OrthoDB" id="9785745at2"/>
<dbReference type="FunFam" id="1.10.10.10:FF:000001">
    <property type="entry name" value="LysR family transcriptional regulator"/>
    <property type="match status" value="1"/>
</dbReference>
<dbReference type="InterPro" id="IPR005119">
    <property type="entry name" value="LysR_subst-bd"/>
</dbReference>
<proteinExistence type="inferred from homology"/>
<dbReference type="SUPFAM" id="SSF46785">
    <property type="entry name" value="Winged helix' DNA-binding domain"/>
    <property type="match status" value="1"/>
</dbReference>
<evidence type="ECO:0000313" key="7">
    <source>
        <dbReference type="Proteomes" id="UP000316968"/>
    </source>
</evidence>
<reference evidence="6 7" key="1">
    <citation type="submission" date="2019-06" db="EMBL/GenBank/DDBJ databases">
        <title>Saccharibacillus brassicae sp. nov., an endophytic bacterium isolated from Chinese cabbage seeds (Brassica pekinensis).</title>
        <authorList>
            <person name="Jiang L."/>
            <person name="Lee J."/>
            <person name="Kim S.W."/>
        </authorList>
    </citation>
    <scope>NUCLEOTIDE SEQUENCE [LARGE SCALE GENOMIC DNA]</scope>
    <source>
        <strain evidence="7">KCTC 43072 / ATSA2</strain>
    </source>
</reference>
<dbReference type="Pfam" id="PF03466">
    <property type="entry name" value="LysR_substrate"/>
    <property type="match status" value="1"/>
</dbReference>
<gene>
    <name evidence="6" type="ORF">FFV09_02000</name>
</gene>
<dbReference type="Pfam" id="PF00126">
    <property type="entry name" value="HTH_1"/>
    <property type="match status" value="1"/>
</dbReference>
<dbReference type="CDD" id="cd08420">
    <property type="entry name" value="PBP2_CysL_like"/>
    <property type="match status" value="1"/>
</dbReference>
<sequence length="309" mass="34108">MALNFHQLHIFHTVAEKGSFSAAAVAMHMTQPAVTMQVQTLEEYFGTKLLDRSTKKIALTESGRMLLPFARRSIELMRETESEMTRFTHKLEGRLQLGASNTIGEYVLPPLLVPFGRQHPDITISLKVMNTTQILDEIARHTLNFGLVEAPVVHPDIISESVMHDELRLIIPAGHPLEGRQTVTLEEASAYPFVLREEGSGTRQVMEDEWRAKGMDPRALQTVMELGSTGAVKSAVEAGLGLTMLSPSSVKHELALGLLHAVPIENASFKRQFYSVRLKSTLLPLAAVAFLNFLRERTLGESGEGSGTL</sequence>
<dbReference type="KEGG" id="saca:FFV09_02000"/>
<dbReference type="Proteomes" id="UP000316968">
    <property type="component" value="Chromosome"/>
</dbReference>
<dbReference type="InterPro" id="IPR000847">
    <property type="entry name" value="LysR_HTH_N"/>
</dbReference>